<dbReference type="SUPFAM" id="SSF48452">
    <property type="entry name" value="TPR-like"/>
    <property type="match status" value="1"/>
</dbReference>
<dbReference type="Gene3D" id="3.40.50.10610">
    <property type="entry name" value="ABC-type transport auxiliary lipoprotein component"/>
    <property type="match status" value="1"/>
</dbReference>
<keyword evidence="4" id="KW-0812">Transmembrane</keyword>
<dbReference type="InterPro" id="IPR019734">
    <property type="entry name" value="TPR_rpt"/>
</dbReference>
<protein>
    <submittedName>
        <fullName evidence="6">Winged helix-turn-helix domain-containing protein</fullName>
    </submittedName>
</protein>
<dbReference type="PROSITE" id="PS50005">
    <property type="entry name" value="TPR"/>
    <property type="match status" value="1"/>
</dbReference>
<evidence type="ECO:0000313" key="7">
    <source>
        <dbReference type="Proteomes" id="UP001595740"/>
    </source>
</evidence>
<dbReference type="RefSeq" id="WP_386759127.1">
    <property type="nucleotide sequence ID" value="NZ_JBHRXK010000004.1"/>
</dbReference>
<dbReference type="PROSITE" id="PS51755">
    <property type="entry name" value="OMPR_PHOB"/>
    <property type="match status" value="1"/>
</dbReference>
<dbReference type="InterPro" id="IPR036388">
    <property type="entry name" value="WH-like_DNA-bd_sf"/>
</dbReference>
<accession>A0ABV7RNZ9</accession>
<evidence type="ECO:0000256" key="4">
    <source>
        <dbReference type="SAM" id="Phobius"/>
    </source>
</evidence>
<keyword evidence="4" id="KW-0472">Membrane</keyword>
<dbReference type="PANTHER" id="PTHR12558">
    <property type="entry name" value="CELL DIVISION CYCLE 16,23,27"/>
    <property type="match status" value="1"/>
</dbReference>
<keyword evidence="1 3" id="KW-0238">DNA-binding</keyword>
<keyword evidence="7" id="KW-1185">Reference proteome</keyword>
<reference evidence="7" key="1">
    <citation type="journal article" date="2019" name="Int. J. Syst. Evol. Microbiol.">
        <title>The Global Catalogue of Microorganisms (GCM) 10K type strain sequencing project: providing services to taxonomists for standard genome sequencing and annotation.</title>
        <authorList>
            <consortium name="The Broad Institute Genomics Platform"/>
            <consortium name="The Broad Institute Genome Sequencing Center for Infectious Disease"/>
            <person name="Wu L."/>
            <person name="Ma J."/>
        </authorList>
    </citation>
    <scope>NUCLEOTIDE SEQUENCE [LARGE SCALE GENOMIC DNA]</scope>
    <source>
        <strain evidence="7">KCTC 42875</strain>
    </source>
</reference>
<evidence type="ECO:0000313" key="6">
    <source>
        <dbReference type="EMBL" id="MFC3551359.1"/>
    </source>
</evidence>
<evidence type="ECO:0000256" key="1">
    <source>
        <dbReference type="ARBA" id="ARBA00023125"/>
    </source>
</evidence>
<dbReference type="InterPro" id="IPR001867">
    <property type="entry name" value="OmpR/PhoB-type_DNA-bd"/>
</dbReference>
<organism evidence="6 7">
    <name type="scientific">Lysobacter cavernae</name>
    <dbReference type="NCBI Taxonomy" id="1685901"/>
    <lineage>
        <taxon>Bacteria</taxon>
        <taxon>Pseudomonadati</taxon>
        <taxon>Pseudomonadota</taxon>
        <taxon>Gammaproteobacteria</taxon>
        <taxon>Lysobacterales</taxon>
        <taxon>Lysobacteraceae</taxon>
        <taxon>Lysobacter</taxon>
    </lineage>
</organism>
<evidence type="ECO:0000259" key="5">
    <source>
        <dbReference type="PROSITE" id="PS51755"/>
    </source>
</evidence>
<evidence type="ECO:0000256" key="3">
    <source>
        <dbReference type="PROSITE-ProRule" id="PRU01091"/>
    </source>
</evidence>
<dbReference type="Gene3D" id="1.10.10.10">
    <property type="entry name" value="Winged helix-like DNA-binding domain superfamily/Winged helix DNA-binding domain"/>
    <property type="match status" value="1"/>
</dbReference>
<proteinExistence type="predicted"/>
<dbReference type="CDD" id="cd00383">
    <property type="entry name" value="trans_reg_C"/>
    <property type="match status" value="1"/>
</dbReference>
<feature type="domain" description="OmpR/PhoB-type" evidence="5">
    <location>
        <begin position="6"/>
        <end position="105"/>
    </location>
</feature>
<sequence length="620" mass="67447">MPEPARRHYAFAGYRVDTQTRELRAGAGAPVALTAKAFDTLCYLIEYRGRVVGKDELLAALWPGRVVEENNLTQAVSALRHALGTGAGDHRYIVTVPGRGYRFVADVLTDAGAVAEPGPTQRATATHRPEWAVGALFALLAVAAALAWRWQTSPPPQAALAVLPFRALSTGPRDELLELGLAETLIARLSRSSALRVRTLASAQRAAGEQPDALAAGRALGAAYVIEGSTQRRGDHVRVNARLLTVPAGETVWADTFDERLDRAFTLQDGIARAVLSALALRGEAESHRSGCDGADAEAYRAYLTGHYLSQRPSSVRLPQALAAFRRAIDLDPTCARAYAGLAHVYRSLVISGDRDPRQMFPLARAAVEQALRIDPLSAQAHGAKGYLQYWYDWDWAGAEASTKRAIELNPSLAEAHFAYAHLLVNRGRFDEGLRHARQARELDPLSPLIDAIEAGFLGAARRPDEAQARLAHAFELEPDFWIALLLRGSMALDRHDYRAAIADLGRASERSQRNSQALAMLGVARAADGDRAGAETVLAALQARDAAGYVPASSLAAVQAALGRDDQALDLLERAYDERDVRLIFLKIDARWNGLRAQPRFRALARRLDLESEIAHGRY</sequence>
<dbReference type="InterPro" id="IPR011990">
    <property type="entry name" value="TPR-like_helical_dom_sf"/>
</dbReference>
<dbReference type="SMART" id="SM00862">
    <property type="entry name" value="Trans_reg_C"/>
    <property type="match status" value="1"/>
</dbReference>
<keyword evidence="4" id="KW-1133">Transmembrane helix</keyword>
<feature type="DNA-binding region" description="OmpR/PhoB-type" evidence="3">
    <location>
        <begin position="6"/>
        <end position="105"/>
    </location>
</feature>
<name>A0ABV7RNZ9_9GAMM</name>
<dbReference type="Pfam" id="PF00486">
    <property type="entry name" value="Trans_reg_C"/>
    <property type="match status" value="1"/>
</dbReference>
<evidence type="ECO:0000256" key="2">
    <source>
        <dbReference type="PROSITE-ProRule" id="PRU00339"/>
    </source>
</evidence>
<gene>
    <name evidence="6" type="ORF">ACFOLC_10090</name>
</gene>
<dbReference type="Gene3D" id="1.25.40.10">
    <property type="entry name" value="Tetratricopeptide repeat domain"/>
    <property type="match status" value="2"/>
</dbReference>
<dbReference type="SUPFAM" id="SSF46894">
    <property type="entry name" value="C-terminal effector domain of the bipartite response regulators"/>
    <property type="match status" value="1"/>
</dbReference>
<dbReference type="PANTHER" id="PTHR12558:SF13">
    <property type="entry name" value="CELL DIVISION CYCLE PROTEIN 27 HOMOLOG"/>
    <property type="match status" value="1"/>
</dbReference>
<feature type="repeat" description="TPR" evidence="2">
    <location>
        <begin position="414"/>
        <end position="447"/>
    </location>
</feature>
<dbReference type="InterPro" id="IPR016032">
    <property type="entry name" value="Sig_transdc_resp-reg_C-effctor"/>
</dbReference>
<dbReference type="SMART" id="SM00028">
    <property type="entry name" value="TPR"/>
    <property type="match status" value="4"/>
</dbReference>
<dbReference type="EMBL" id="JBHRXK010000004">
    <property type="protein sequence ID" value="MFC3551359.1"/>
    <property type="molecule type" value="Genomic_DNA"/>
</dbReference>
<keyword evidence="2" id="KW-0802">TPR repeat</keyword>
<comment type="caution">
    <text evidence="6">The sequence shown here is derived from an EMBL/GenBank/DDBJ whole genome shotgun (WGS) entry which is preliminary data.</text>
</comment>
<dbReference type="Proteomes" id="UP001595740">
    <property type="component" value="Unassembled WGS sequence"/>
</dbReference>
<feature type="transmembrane region" description="Helical" evidence="4">
    <location>
        <begin position="131"/>
        <end position="150"/>
    </location>
</feature>